<evidence type="ECO:0000313" key="3">
    <source>
        <dbReference type="Proteomes" id="UP001165079"/>
    </source>
</evidence>
<feature type="transmembrane region" description="Helical" evidence="1">
    <location>
        <begin position="20"/>
        <end position="38"/>
    </location>
</feature>
<reference evidence="2" key="1">
    <citation type="submission" date="2023-03" db="EMBL/GenBank/DDBJ databases">
        <title>Actinorhabdospora filicis NBRC 111898.</title>
        <authorList>
            <person name="Ichikawa N."/>
            <person name="Sato H."/>
            <person name="Tonouchi N."/>
        </authorList>
    </citation>
    <scope>NUCLEOTIDE SEQUENCE</scope>
    <source>
        <strain evidence="2">NBRC 111898</strain>
    </source>
</reference>
<sequence length="91" mass="9263">MPTAVFVALPVGVEELMRVTVAFLAAVTLAGCAAAVRLPTGRGRVLAAVASGLASAVLLTCGWYLAAPAALSLGLLARWRPLVGAPARRRP</sequence>
<evidence type="ECO:0000313" key="2">
    <source>
        <dbReference type="EMBL" id="GLZ75334.1"/>
    </source>
</evidence>
<gene>
    <name evidence="2" type="ORF">Afil01_01410</name>
</gene>
<protein>
    <submittedName>
        <fullName evidence="2">Uncharacterized protein</fullName>
    </submittedName>
</protein>
<keyword evidence="1" id="KW-0812">Transmembrane</keyword>
<proteinExistence type="predicted"/>
<organism evidence="2 3">
    <name type="scientific">Actinorhabdospora filicis</name>
    <dbReference type="NCBI Taxonomy" id="1785913"/>
    <lineage>
        <taxon>Bacteria</taxon>
        <taxon>Bacillati</taxon>
        <taxon>Actinomycetota</taxon>
        <taxon>Actinomycetes</taxon>
        <taxon>Micromonosporales</taxon>
        <taxon>Micromonosporaceae</taxon>
        <taxon>Actinorhabdospora</taxon>
    </lineage>
</organism>
<keyword evidence="1" id="KW-1133">Transmembrane helix</keyword>
<evidence type="ECO:0000256" key="1">
    <source>
        <dbReference type="SAM" id="Phobius"/>
    </source>
</evidence>
<feature type="transmembrane region" description="Helical" evidence="1">
    <location>
        <begin position="45"/>
        <end position="66"/>
    </location>
</feature>
<comment type="caution">
    <text evidence="2">The sequence shown here is derived from an EMBL/GenBank/DDBJ whole genome shotgun (WGS) entry which is preliminary data.</text>
</comment>
<accession>A0A9W6W693</accession>
<name>A0A9W6W693_9ACTN</name>
<dbReference type="Proteomes" id="UP001165079">
    <property type="component" value="Unassembled WGS sequence"/>
</dbReference>
<keyword evidence="1" id="KW-0472">Membrane</keyword>
<dbReference type="AlphaFoldDB" id="A0A9W6W693"/>
<dbReference type="EMBL" id="BSTX01000001">
    <property type="protein sequence ID" value="GLZ75334.1"/>
    <property type="molecule type" value="Genomic_DNA"/>
</dbReference>
<keyword evidence="3" id="KW-1185">Reference proteome</keyword>
<dbReference type="RefSeq" id="WP_285660574.1">
    <property type="nucleotide sequence ID" value="NZ_BSTX01000001.1"/>
</dbReference>